<reference evidence="1" key="1">
    <citation type="submission" date="2021-06" db="EMBL/GenBank/DDBJ databases">
        <authorList>
            <person name="Kallberg Y."/>
            <person name="Tangrot J."/>
            <person name="Rosling A."/>
        </authorList>
    </citation>
    <scope>NUCLEOTIDE SEQUENCE</scope>
    <source>
        <strain evidence="1">UK204</strain>
    </source>
</reference>
<organism evidence="1 2">
    <name type="scientific">Funneliformis caledonium</name>
    <dbReference type="NCBI Taxonomy" id="1117310"/>
    <lineage>
        <taxon>Eukaryota</taxon>
        <taxon>Fungi</taxon>
        <taxon>Fungi incertae sedis</taxon>
        <taxon>Mucoromycota</taxon>
        <taxon>Glomeromycotina</taxon>
        <taxon>Glomeromycetes</taxon>
        <taxon>Glomerales</taxon>
        <taxon>Glomeraceae</taxon>
        <taxon>Funneliformis</taxon>
    </lineage>
</organism>
<evidence type="ECO:0000313" key="1">
    <source>
        <dbReference type="EMBL" id="CAG8739488.1"/>
    </source>
</evidence>
<gene>
    <name evidence="1" type="ORF">FCALED_LOCUS15527</name>
</gene>
<proteinExistence type="predicted"/>
<keyword evidence="2" id="KW-1185">Reference proteome</keyword>
<sequence length="116" mass="13108">RKVDPRTRKLHAKEKEFGSKGFVESFRIASPSGMIEDILGDYMNTDVDIVNDDLVSQEFNFLVMGPKSSDDPASDQEFNFFITSSKSSKGKQKQLESGYEDKDAKIPFTNINQEFA</sequence>
<evidence type="ECO:0000313" key="2">
    <source>
        <dbReference type="Proteomes" id="UP000789570"/>
    </source>
</evidence>
<dbReference type="AlphaFoldDB" id="A0A9N9IJ75"/>
<protein>
    <submittedName>
        <fullName evidence="1">17437_t:CDS:1</fullName>
    </submittedName>
</protein>
<name>A0A9N9IJ75_9GLOM</name>
<dbReference type="EMBL" id="CAJVPQ010014419">
    <property type="protein sequence ID" value="CAG8739488.1"/>
    <property type="molecule type" value="Genomic_DNA"/>
</dbReference>
<feature type="non-terminal residue" evidence="1">
    <location>
        <position position="116"/>
    </location>
</feature>
<comment type="caution">
    <text evidence="1">The sequence shown here is derived from an EMBL/GenBank/DDBJ whole genome shotgun (WGS) entry which is preliminary data.</text>
</comment>
<dbReference type="Proteomes" id="UP000789570">
    <property type="component" value="Unassembled WGS sequence"/>
</dbReference>
<accession>A0A9N9IJ75</accession>